<evidence type="ECO:0000256" key="1">
    <source>
        <dbReference type="ARBA" id="ARBA00004141"/>
    </source>
</evidence>
<comment type="similarity">
    <text evidence="2">Belongs to the unc-93 family.</text>
</comment>
<evidence type="ECO:0000256" key="3">
    <source>
        <dbReference type="ARBA" id="ARBA00022692"/>
    </source>
</evidence>
<dbReference type="PANTHER" id="PTHR23294">
    <property type="entry name" value="ET TRANSLATION PRODUCT-RELATED"/>
    <property type="match status" value="1"/>
</dbReference>
<dbReference type="InterPro" id="IPR036259">
    <property type="entry name" value="MFS_trans_sf"/>
</dbReference>
<keyword evidence="3 6" id="KW-0812">Transmembrane</keyword>
<evidence type="ECO:0000313" key="7">
    <source>
        <dbReference type="Proteomes" id="UP000035642"/>
    </source>
</evidence>
<dbReference type="AlphaFoldDB" id="A0A0K0D0X5"/>
<dbReference type="Pfam" id="PF05978">
    <property type="entry name" value="UNC-93"/>
    <property type="match status" value="1"/>
</dbReference>
<dbReference type="InterPro" id="IPR010291">
    <property type="entry name" value="Ion_channel_UNC-93"/>
</dbReference>
<protein>
    <submittedName>
        <fullName evidence="8">G_PROTEIN_RECEP_F1_2 domain-containing protein</fullName>
    </submittedName>
</protein>
<feature type="transmembrane region" description="Helical" evidence="6">
    <location>
        <begin position="99"/>
        <end position="117"/>
    </location>
</feature>
<keyword evidence="4 6" id="KW-1133">Transmembrane helix</keyword>
<dbReference type="STRING" id="6313.A0A0K0D0X5"/>
<proteinExistence type="inferred from homology"/>
<reference evidence="7" key="1">
    <citation type="submission" date="2012-09" db="EMBL/GenBank/DDBJ databases">
        <authorList>
            <person name="Martin A.A."/>
        </authorList>
    </citation>
    <scope>NUCLEOTIDE SEQUENCE</scope>
</reference>
<evidence type="ECO:0000256" key="6">
    <source>
        <dbReference type="SAM" id="Phobius"/>
    </source>
</evidence>
<feature type="transmembrane region" description="Helical" evidence="6">
    <location>
        <begin position="63"/>
        <end position="87"/>
    </location>
</feature>
<evidence type="ECO:0000256" key="2">
    <source>
        <dbReference type="ARBA" id="ARBA00009172"/>
    </source>
</evidence>
<sequence length="173" mass="19118">LSTLGGVFVRPLIKRCHSYKLIVTIALHFFIVVIALALVQLSVPERATIEPTDGNAIWFTPSRTITCVFGYLMGLADFTLTMTRVVICQKAVPQHRMEVFSLTRIYQCIASCIVLFLSPYLTVTTWTIVLLLSLLIGTSCLVVVVRRTNNSDDVVSPIEHIATMEKSSGTDGI</sequence>
<dbReference type="SUPFAM" id="SSF103473">
    <property type="entry name" value="MFS general substrate transporter"/>
    <property type="match status" value="1"/>
</dbReference>
<keyword evidence="5 6" id="KW-0472">Membrane</keyword>
<evidence type="ECO:0000256" key="4">
    <source>
        <dbReference type="ARBA" id="ARBA00022989"/>
    </source>
</evidence>
<feature type="transmembrane region" description="Helical" evidence="6">
    <location>
        <begin position="123"/>
        <end position="145"/>
    </location>
</feature>
<name>A0A0K0D0X5_ANGCA</name>
<dbReference type="PANTHER" id="PTHR23294:SF12">
    <property type="entry name" value="ADP,ATP CARRIER PROTEIN"/>
    <property type="match status" value="1"/>
</dbReference>
<evidence type="ECO:0000256" key="5">
    <source>
        <dbReference type="ARBA" id="ARBA00023136"/>
    </source>
</evidence>
<evidence type="ECO:0000313" key="8">
    <source>
        <dbReference type="WBParaSite" id="ACAC_0000372001-mRNA-1"/>
    </source>
</evidence>
<keyword evidence="7" id="KW-1185">Reference proteome</keyword>
<dbReference type="Proteomes" id="UP000035642">
    <property type="component" value="Unassembled WGS sequence"/>
</dbReference>
<organism evidence="7 8">
    <name type="scientific">Angiostrongylus cantonensis</name>
    <name type="common">Rat lungworm</name>
    <dbReference type="NCBI Taxonomy" id="6313"/>
    <lineage>
        <taxon>Eukaryota</taxon>
        <taxon>Metazoa</taxon>
        <taxon>Ecdysozoa</taxon>
        <taxon>Nematoda</taxon>
        <taxon>Chromadorea</taxon>
        <taxon>Rhabditida</taxon>
        <taxon>Rhabditina</taxon>
        <taxon>Rhabditomorpha</taxon>
        <taxon>Strongyloidea</taxon>
        <taxon>Metastrongylidae</taxon>
        <taxon>Angiostrongylus</taxon>
    </lineage>
</organism>
<accession>A0A0K0D0X5</accession>
<comment type="subcellular location">
    <subcellularLocation>
        <location evidence="1">Membrane</location>
        <topology evidence="1">Multi-pass membrane protein</topology>
    </subcellularLocation>
</comment>
<dbReference type="InterPro" id="IPR051617">
    <property type="entry name" value="UNC-93-like_regulator"/>
</dbReference>
<reference evidence="8" key="2">
    <citation type="submission" date="2017-02" db="UniProtKB">
        <authorList>
            <consortium name="WormBaseParasite"/>
        </authorList>
    </citation>
    <scope>IDENTIFICATION</scope>
</reference>
<dbReference type="WBParaSite" id="ACAC_0000372001-mRNA-1">
    <property type="protein sequence ID" value="ACAC_0000372001-mRNA-1"/>
    <property type="gene ID" value="ACAC_0000372001"/>
</dbReference>
<feature type="transmembrane region" description="Helical" evidence="6">
    <location>
        <begin position="21"/>
        <end position="43"/>
    </location>
</feature>
<dbReference type="GO" id="GO:0016020">
    <property type="term" value="C:membrane"/>
    <property type="evidence" value="ECO:0007669"/>
    <property type="project" value="UniProtKB-SubCell"/>
</dbReference>